<accession>A0A139AZV1</accession>
<dbReference type="OrthoDB" id="2125396at2759"/>
<evidence type="ECO:0000313" key="3">
    <source>
        <dbReference type="Proteomes" id="UP000070544"/>
    </source>
</evidence>
<feature type="region of interest" description="Disordered" evidence="1">
    <location>
        <begin position="560"/>
        <end position="691"/>
    </location>
</feature>
<feature type="compositionally biased region" description="Pro residues" evidence="1">
    <location>
        <begin position="425"/>
        <end position="434"/>
    </location>
</feature>
<feature type="region of interest" description="Disordered" evidence="1">
    <location>
        <begin position="222"/>
        <end position="256"/>
    </location>
</feature>
<feature type="region of interest" description="Disordered" evidence="1">
    <location>
        <begin position="1"/>
        <end position="29"/>
    </location>
</feature>
<protein>
    <submittedName>
        <fullName evidence="2">Uncharacterized protein</fullName>
    </submittedName>
</protein>
<feature type="region of interest" description="Disordered" evidence="1">
    <location>
        <begin position="708"/>
        <end position="779"/>
    </location>
</feature>
<feature type="compositionally biased region" description="Low complexity" evidence="1">
    <location>
        <begin position="980"/>
        <end position="993"/>
    </location>
</feature>
<feature type="compositionally biased region" description="Polar residues" evidence="1">
    <location>
        <begin position="594"/>
        <end position="618"/>
    </location>
</feature>
<feature type="compositionally biased region" description="Polar residues" evidence="1">
    <location>
        <begin position="639"/>
        <end position="661"/>
    </location>
</feature>
<reference evidence="2 3" key="1">
    <citation type="journal article" date="2015" name="Genome Biol. Evol.">
        <title>Phylogenomic analyses indicate that early fungi evolved digesting cell walls of algal ancestors of land plants.</title>
        <authorList>
            <person name="Chang Y."/>
            <person name="Wang S."/>
            <person name="Sekimoto S."/>
            <person name="Aerts A.L."/>
            <person name="Choi C."/>
            <person name="Clum A."/>
            <person name="LaButti K.M."/>
            <person name="Lindquist E.A."/>
            <person name="Yee Ngan C."/>
            <person name="Ohm R.A."/>
            <person name="Salamov A.A."/>
            <person name="Grigoriev I.V."/>
            <person name="Spatafora J.W."/>
            <person name="Berbee M.L."/>
        </authorList>
    </citation>
    <scope>NUCLEOTIDE SEQUENCE [LARGE SCALE GENOMIC DNA]</scope>
    <source>
        <strain evidence="2 3">JEL478</strain>
    </source>
</reference>
<gene>
    <name evidence="2" type="ORF">M427DRAFT_129990</name>
</gene>
<feature type="region of interest" description="Disordered" evidence="1">
    <location>
        <begin position="400"/>
        <end position="513"/>
    </location>
</feature>
<keyword evidence="3" id="KW-1185">Reference proteome</keyword>
<dbReference type="EMBL" id="KQ965731">
    <property type="protein sequence ID" value="KXS22272.1"/>
    <property type="molecule type" value="Genomic_DNA"/>
</dbReference>
<feature type="region of interest" description="Disordered" evidence="1">
    <location>
        <begin position="972"/>
        <end position="1085"/>
    </location>
</feature>
<name>A0A139AZV1_GONPJ</name>
<feature type="compositionally biased region" description="Basic and acidic residues" evidence="1">
    <location>
        <begin position="1062"/>
        <end position="1072"/>
    </location>
</feature>
<evidence type="ECO:0000256" key="1">
    <source>
        <dbReference type="SAM" id="MobiDB-lite"/>
    </source>
</evidence>
<evidence type="ECO:0000313" key="2">
    <source>
        <dbReference type="EMBL" id="KXS22272.1"/>
    </source>
</evidence>
<feature type="region of interest" description="Disordered" evidence="1">
    <location>
        <begin position="926"/>
        <end position="957"/>
    </location>
</feature>
<feature type="compositionally biased region" description="Low complexity" evidence="1">
    <location>
        <begin position="400"/>
        <end position="418"/>
    </location>
</feature>
<feature type="compositionally biased region" description="Basic and acidic residues" evidence="1">
    <location>
        <begin position="1004"/>
        <end position="1020"/>
    </location>
</feature>
<sequence length="1085" mass="114490">MTTMEHPDDDVFSVEGTNGVPSTSEQHGNVASDVPLADAIFVTGRRLQTRQATPDPLADHESAEHVHHLLVNLPSHIPRGFPRSRIHVPNLHARIPLDGSFKTPGNLPVELLRMVVLHLSIDGRIQTQWALAALCLTSRVLNRVTTPYLYSRPRFTSTLSWAQFITTISRSRTFTPNLGLYVRRLDLIYRNPDSEGGDQDKVRSPDGSAMLTELRRARQQERQSALSQFLSSAQSTQSSSSTATPGGTGKLDPPDSDSDLAFFNHFVMGDDLDDMPGTESLDPLQTTAVNYLDNEINDSSSTGEDDSDVDVDGDEEFVPMEVSSPAPATETSITSTPIGTKGSAYAGSLTIGAFFAPQRSPSGTPASCISPTSAWGSASSGGFNVTTFFAPPRPPSGITASSMASLSSTTGGSASAGGLNIGTFFPPPRPPDPPSNITALSLHSEDGPPIQGTGSNSPPSGAPNAGGRELQSWGAPRHISPPLDSSEEPPRELGNGRPFVSEPPTSSTLVDPMDASDDFAMELSRPSYSDLGFSAQWSLTIDATMVNEALDAAMRVVEGAGRRAGDESSTPENNSAPSSADDIPSSAQSQASQTGPPTTGLTPSFNRLWSKPPTQIDTDNPLEEDSEPDSPMASGSDGGATSFQILPVTRSQSRSGSNPSRYSTLRRSGASSSSAPYSILGSGRLGLSGSRGASRTAFLGRLLDTSRAPTSSVGGVAGGTGASSSMGLGSGSASSSSGIGNSRPTPTITTITTTSTTHTTSQRTGSSLSSSSQSKPPEPRRLMVTAYSLVVVAVFCRNLRVLNVRGIVVGNDVFYPALNQPLSIQTSPPASYLASVPLTTPTAISYLATLPDLEVVDLSRGAWVTDGIARRFIVGTTENVVDVAGVQPTPAKGGLGYGFPRLRQVSLEGCENVVEAARKVWTEKVDVVENQDDDDSSSSDDSDTEGVSQTSEPILGEEYIQARARLGGRFEVKPEDQDHTSLSQPTSTSSTDTLTEDDQLTPSEAERLAEKRAGKRKATEDPTCDGSYRNSSTEPSRRRPPPHSQLLGSTTPNPPPIPMPKSDLKLQLEKRSTSGMADEADKVLK</sequence>
<proteinExistence type="predicted"/>
<feature type="compositionally biased region" description="Low complexity" evidence="1">
    <location>
        <begin position="662"/>
        <end position="691"/>
    </location>
</feature>
<dbReference type="AlphaFoldDB" id="A0A139AZV1"/>
<feature type="compositionally biased region" description="Low complexity" evidence="1">
    <location>
        <begin position="575"/>
        <end position="593"/>
    </location>
</feature>
<feature type="compositionally biased region" description="Low complexity" evidence="1">
    <location>
        <begin position="223"/>
        <end position="244"/>
    </location>
</feature>
<organism evidence="2 3">
    <name type="scientific">Gonapodya prolifera (strain JEL478)</name>
    <name type="common">Monoblepharis prolifera</name>
    <dbReference type="NCBI Taxonomy" id="1344416"/>
    <lineage>
        <taxon>Eukaryota</taxon>
        <taxon>Fungi</taxon>
        <taxon>Fungi incertae sedis</taxon>
        <taxon>Chytridiomycota</taxon>
        <taxon>Chytridiomycota incertae sedis</taxon>
        <taxon>Monoblepharidomycetes</taxon>
        <taxon>Monoblepharidales</taxon>
        <taxon>Gonapodyaceae</taxon>
        <taxon>Gonapodya</taxon>
    </lineage>
</organism>
<feature type="compositionally biased region" description="Polar residues" evidence="1">
    <location>
        <begin position="15"/>
        <end position="29"/>
    </location>
</feature>
<dbReference type="Proteomes" id="UP000070544">
    <property type="component" value="Unassembled WGS sequence"/>
</dbReference>
<feature type="compositionally biased region" description="Low complexity" evidence="1">
    <location>
        <begin position="722"/>
        <end position="774"/>
    </location>
</feature>
<feature type="compositionally biased region" description="Acidic residues" evidence="1">
    <location>
        <begin position="929"/>
        <end position="944"/>
    </location>
</feature>